<comment type="similarity">
    <text evidence="1 2">Belongs to the outer membrane factor (OMF) (TC 1.B.17) family.</text>
</comment>
<dbReference type="Proteomes" id="UP001199816">
    <property type="component" value="Unassembled WGS sequence"/>
</dbReference>
<proteinExistence type="inferred from homology"/>
<keyword evidence="2" id="KW-0564">Palmitate</keyword>
<dbReference type="PANTHER" id="PTHR30203:SF30">
    <property type="entry name" value="OUTER MEMBRANE PROTEIN-RELATED"/>
    <property type="match status" value="1"/>
</dbReference>
<evidence type="ECO:0000313" key="3">
    <source>
        <dbReference type="EMBL" id="MCD2423100.1"/>
    </source>
</evidence>
<dbReference type="RefSeq" id="WP_231004368.1">
    <property type="nucleotide sequence ID" value="NZ_JAJNEC010000005.1"/>
</dbReference>
<evidence type="ECO:0000256" key="1">
    <source>
        <dbReference type="ARBA" id="ARBA00007613"/>
    </source>
</evidence>
<comment type="caution">
    <text evidence="3">The sequence shown here is derived from an EMBL/GenBank/DDBJ whole genome shotgun (WGS) entry which is preliminary data.</text>
</comment>
<dbReference type="Pfam" id="PF02321">
    <property type="entry name" value="OEP"/>
    <property type="match status" value="2"/>
</dbReference>
<accession>A0ABS8PQI6</accession>
<keyword evidence="4" id="KW-1185">Reference proteome</keyword>
<reference evidence="3 4" key="1">
    <citation type="submission" date="2021-11" db="EMBL/GenBank/DDBJ databases">
        <title>Genomic of Niabella pedocola.</title>
        <authorList>
            <person name="Wu T."/>
        </authorList>
    </citation>
    <scope>NUCLEOTIDE SEQUENCE [LARGE SCALE GENOMIC DNA]</scope>
    <source>
        <strain evidence="3 4">JCM 31011</strain>
    </source>
</reference>
<dbReference type="SUPFAM" id="SSF56954">
    <property type="entry name" value="Outer membrane efflux proteins (OEP)"/>
    <property type="match status" value="1"/>
</dbReference>
<gene>
    <name evidence="3" type="ORF">LQ567_10025</name>
</gene>
<organism evidence="3 4">
    <name type="scientific">Niabella pedocola</name>
    <dbReference type="NCBI Taxonomy" id="1752077"/>
    <lineage>
        <taxon>Bacteria</taxon>
        <taxon>Pseudomonadati</taxon>
        <taxon>Bacteroidota</taxon>
        <taxon>Chitinophagia</taxon>
        <taxon>Chitinophagales</taxon>
        <taxon>Chitinophagaceae</taxon>
        <taxon>Niabella</taxon>
    </lineage>
</organism>
<dbReference type="Gene3D" id="2.20.200.10">
    <property type="entry name" value="Outer membrane efflux proteins (OEP)"/>
    <property type="match status" value="1"/>
</dbReference>
<keyword evidence="2" id="KW-0812">Transmembrane</keyword>
<dbReference type="PANTHER" id="PTHR30203">
    <property type="entry name" value="OUTER MEMBRANE CATION EFFLUX PROTEIN"/>
    <property type="match status" value="1"/>
</dbReference>
<keyword evidence="2" id="KW-0472">Membrane</keyword>
<dbReference type="InterPro" id="IPR003423">
    <property type="entry name" value="OMP_efflux"/>
</dbReference>
<protein>
    <submittedName>
        <fullName evidence="3">TolC family protein</fullName>
    </submittedName>
</protein>
<dbReference type="EMBL" id="JAJNEC010000005">
    <property type="protein sequence ID" value="MCD2423100.1"/>
    <property type="molecule type" value="Genomic_DNA"/>
</dbReference>
<keyword evidence="2" id="KW-0449">Lipoprotein</keyword>
<evidence type="ECO:0000313" key="4">
    <source>
        <dbReference type="Proteomes" id="UP001199816"/>
    </source>
</evidence>
<name>A0ABS8PQI6_9BACT</name>
<dbReference type="InterPro" id="IPR010131">
    <property type="entry name" value="MdtP/NodT-like"/>
</dbReference>
<dbReference type="NCBIfam" id="TIGR01845">
    <property type="entry name" value="outer_NodT"/>
    <property type="match status" value="1"/>
</dbReference>
<dbReference type="PROSITE" id="PS51257">
    <property type="entry name" value="PROKAR_LIPOPROTEIN"/>
    <property type="match status" value="1"/>
</dbReference>
<sequence>MKINIHHQLLAAGAASLLAIGCAVPKTTAIKQAAPLPEHYTTNTGDSLSVARLQFRDFFSDKPLATLIDQVLASNIDGQIAAAQIKIAEAYLEARRAALLPSVTAGLRASGTHYGKHTMEGVGNFDTNLSPNIDNSQRIPTVITPDYWLGLSASWEIDLWGKLGNLQHAARERFLATRQGRDLLTAALITHTATLYYELIMLDKEVAILIENIALQERALEIVKIHKEVGRATELAVQQFDAQLANTRAALYSVQQQTTATENQLLELTGSYTGTIERSASIDIKAIHYLAAHGHPQQLLQYRPDIRAAYHELQASHADAQAARAAFFPSVTLAATAGLQSFNAAKLLNPTSIATQLLGGITAPVFQKKQLKASFNIATAEQEIAFLNYQKTINKAFQEVRTLLNYIDQNKKILAEKNKEVEALDKGIEVSNDLYVTAYASYLEIIAAQKSKITADLDLIKAERDQAHVLIQLYKALGGGAG</sequence>
<dbReference type="Gene3D" id="1.20.1600.10">
    <property type="entry name" value="Outer membrane efflux proteins (OEP)"/>
    <property type="match status" value="1"/>
</dbReference>
<keyword evidence="2" id="KW-1134">Transmembrane beta strand</keyword>
<evidence type="ECO:0000256" key="2">
    <source>
        <dbReference type="RuleBase" id="RU362097"/>
    </source>
</evidence>
<comment type="subcellular location">
    <subcellularLocation>
        <location evidence="2">Cell membrane</location>
        <topology evidence="2">Lipid-anchor</topology>
    </subcellularLocation>
</comment>